<dbReference type="InterPro" id="IPR013762">
    <property type="entry name" value="Integrase-like_cat_sf"/>
</dbReference>
<evidence type="ECO:0000256" key="2">
    <source>
        <dbReference type="ARBA" id="ARBA00023125"/>
    </source>
</evidence>
<feature type="region of interest" description="Disordered" evidence="4">
    <location>
        <begin position="1"/>
        <end position="34"/>
    </location>
</feature>
<dbReference type="InterPro" id="IPR011010">
    <property type="entry name" value="DNA_brk_join_enz"/>
</dbReference>
<evidence type="ECO:0000259" key="5">
    <source>
        <dbReference type="PROSITE" id="PS51898"/>
    </source>
</evidence>
<evidence type="ECO:0000256" key="1">
    <source>
        <dbReference type="ARBA" id="ARBA00022908"/>
    </source>
</evidence>
<dbReference type="PANTHER" id="PTHR30349">
    <property type="entry name" value="PHAGE INTEGRASE-RELATED"/>
    <property type="match status" value="1"/>
</dbReference>
<keyword evidence="2" id="KW-0238">DNA-binding</keyword>
<dbReference type="CDD" id="cd01189">
    <property type="entry name" value="INT_ICEBs1_C_like"/>
    <property type="match status" value="1"/>
</dbReference>
<dbReference type="GO" id="GO:0006310">
    <property type="term" value="P:DNA recombination"/>
    <property type="evidence" value="ECO:0007669"/>
    <property type="project" value="UniProtKB-KW"/>
</dbReference>
<dbReference type="Gene3D" id="1.10.150.130">
    <property type="match status" value="1"/>
</dbReference>
<feature type="region of interest" description="Disordered" evidence="4">
    <location>
        <begin position="634"/>
        <end position="656"/>
    </location>
</feature>
<dbReference type="Pfam" id="PF14659">
    <property type="entry name" value="Phage_int_SAM_3"/>
    <property type="match status" value="1"/>
</dbReference>
<dbReference type="AlphaFoldDB" id="A0A646KSQ5"/>
<feature type="domain" description="Tyr recombinase" evidence="5">
    <location>
        <begin position="317"/>
        <end position="513"/>
    </location>
</feature>
<proteinExistence type="predicted"/>
<dbReference type="OrthoDB" id="9805859at2"/>
<dbReference type="Pfam" id="PF00589">
    <property type="entry name" value="Phage_integrase"/>
    <property type="match status" value="1"/>
</dbReference>
<keyword evidence="3" id="KW-0233">DNA recombination</keyword>
<dbReference type="GO" id="GO:0015074">
    <property type="term" value="P:DNA integration"/>
    <property type="evidence" value="ECO:0007669"/>
    <property type="project" value="UniProtKB-KW"/>
</dbReference>
<dbReference type="EMBL" id="VCLA01000197">
    <property type="protein sequence ID" value="MQT05128.1"/>
    <property type="molecule type" value="Genomic_DNA"/>
</dbReference>
<comment type="caution">
    <text evidence="6">The sequence shown here is derived from an EMBL/GenBank/DDBJ whole genome shotgun (WGS) entry which is preliminary data.</text>
</comment>
<dbReference type="InterPro" id="IPR050090">
    <property type="entry name" value="Tyrosine_recombinase_XerCD"/>
</dbReference>
<sequence>MSDSPTKIERERAGYVRMRTQPARTRDQRKGTGPMFEPSYYRRCQCKGPLKDKEGKPVLDTDGKPKIGDIGLTCPKLSKGHGTWYFYFEAERGEGNKRARIRRGGFTKLDDAKKKAKELYDAATAGTDVLSDETCGAFFLRWIKAKKSLARTTRHGYEEHIKNYLLPHLGHIKRRDLKVRHLDKMYDAIEKENAERILHRLRVHQLQKDRDTAHQAWVKTAGYAKREERRVTRRAFLDANAALREGKKGLRKVTSAATMHRINDTLSSALTWGIKREQAFSKNWAQLVELPPVTRPKPLVWTPERIEHWKRTGEKPGPVMVWTPELTGQFLDFVKGDWLYELWHSFIFLGPRRGEMAALPWTEVSTDALWLRVSQQIVEVAYKLYGEAPKADSVRTLPLSLESGDNLVGFRAKQERQRREWGEAYVETGRVWTHENGEELHPDWISRRFTRLVELSGLPPVRLHDLRHLAATLSLLAGTDIKVVQEKLGHSSRQITSDTYTSVLPEMMRAEAESVMAVVPRDVPFVVRSPLEIPEAAWQGDIAVFFAHGARQSENSWAIGAQTQPDSDLVGMITLSGRGQDDAANAAVKWVRDHCTANDLELVRVENFNNRYPEDQRSDFSLTHFMIARSEAPGLDGRALPTGLPPTPGRPSRRIA</sequence>
<dbReference type="InterPro" id="IPR002104">
    <property type="entry name" value="Integrase_catalytic"/>
</dbReference>
<dbReference type="Proteomes" id="UP000419138">
    <property type="component" value="Unassembled WGS sequence"/>
</dbReference>
<dbReference type="PROSITE" id="PS51898">
    <property type="entry name" value="TYR_RECOMBINASE"/>
    <property type="match status" value="1"/>
</dbReference>
<organism evidence="6 7">
    <name type="scientific">Streptomyces jumonjinensis</name>
    <dbReference type="NCBI Taxonomy" id="1945"/>
    <lineage>
        <taxon>Bacteria</taxon>
        <taxon>Bacillati</taxon>
        <taxon>Actinomycetota</taxon>
        <taxon>Actinomycetes</taxon>
        <taxon>Kitasatosporales</taxon>
        <taxon>Streptomycetaceae</taxon>
        <taxon>Streptomyces</taxon>
    </lineage>
</organism>
<evidence type="ECO:0000256" key="3">
    <source>
        <dbReference type="ARBA" id="ARBA00023172"/>
    </source>
</evidence>
<dbReference type="SUPFAM" id="SSF56349">
    <property type="entry name" value="DNA breaking-rejoining enzymes"/>
    <property type="match status" value="1"/>
</dbReference>
<accession>A0A646KSQ5</accession>
<keyword evidence="1" id="KW-0229">DNA integration</keyword>
<dbReference type="InterPro" id="IPR004107">
    <property type="entry name" value="Integrase_SAM-like_N"/>
</dbReference>
<evidence type="ECO:0000256" key="4">
    <source>
        <dbReference type="SAM" id="MobiDB-lite"/>
    </source>
</evidence>
<evidence type="ECO:0000313" key="7">
    <source>
        <dbReference type="Proteomes" id="UP000419138"/>
    </source>
</evidence>
<protein>
    <submittedName>
        <fullName evidence="6">Site-specific integrase</fullName>
    </submittedName>
</protein>
<gene>
    <name evidence="6" type="ORF">FF041_34845</name>
</gene>
<dbReference type="GO" id="GO:0003677">
    <property type="term" value="F:DNA binding"/>
    <property type="evidence" value="ECO:0007669"/>
    <property type="project" value="UniProtKB-KW"/>
</dbReference>
<dbReference type="Gene3D" id="1.10.443.10">
    <property type="entry name" value="Intergrase catalytic core"/>
    <property type="match status" value="1"/>
</dbReference>
<feature type="compositionally biased region" description="Basic and acidic residues" evidence="4">
    <location>
        <begin position="1"/>
        <end position="14"/>
    </location>
</feature>
<reference evidence="6 7" key="1">
    <citation type="submission" date="2019-05" db="EMBL/GenBank/DDBJ databases">
        <title>Comparative genomics and metabolomics analyses of clavulanic acid producing Streptomyces species provides insight into specialized metabolism and evolution of beta-lactam biosynthetic gene clusters.</title>
        <authorList>
            <person name="Moore M.A."/>
            <person name="Cruz-Morales P."/>
            <person name="Barona Gomez F."/>
            <person name="Kapil T."/>
        </authorList>
    </citation>
    <scope>NUCLEOTIDE SEQUENCE [LARGE SCALE GENOMIC DNA]</scope>
    <source>
        <strain evidence="6 7">NRRL 5741</strain>
    </source>
</reference>
<name>A0A646KSQ5_STRJU</name>
<dbReference type="InterPro" id="IPR010998">
    <property type="entry name" value="Integrase_recombinase_N"/>
</dbReference>
<dbReference type="PANTHER" id="PTHR30349:SF91">
    <property type="entry name" value="INTA PROTEIN"/>
    <property type="match status" value="1"/>
</dbReference>
<evidence type="ECO:0000313" key="6">
    <source>
        <dbReference type="EMBL" id="MQT05128.1"/>
    </source>
</evidence>
<keyword evidence="7" id="KW-1185">Reference proteome</keyword>